<comment type="function">
    <text evidence="6">The RuvA-RuvB-RuvC complex processes Holliday junction (HJ) DNA during genetic recombination and DNA repair, while the RuvA-RuvB complex plays an important role in the rescue of blocked DNA replication forks via replication fork reversal (RFR). RuvA specifically binds to HJ cruciform DNA, conferring on it an open structure. The RuvB hexamer acts as an ATP-dependent pump, pulling dsDNA into and through the RuvAB complex. HJ branch migration allows RuvC to scan DNA until it finds its consensus sequence, where it cleaves and resolves the cruciform DNA.</text>
</comment>
<dbReference type="Proteomes" id="UP000269019">
    <property type="component" value="Chromosome"/>
</dbReference>
<sequence length="202" mass="21384">MIASLRGQVLQKTQDKVILECGGVGYQVFATPATLAGLQLGQEGFVYTSLVVREDGWTLYGFSEPAEIEMFLTLQSVKGMGAKYSLAALSVYTPEAIAQAIMRNEPKALKKIPGVGERIAQRLCLELADKVDSFTFGVPVNDGTVDAATQVQSDVVDEVLTALHSLGFQPAQVEGVVADLAAAQPDATTPVLLKAALKSLGK</sequence>
<dbReference type="SUPFAM" id="SSF46929">
    <property type="entry name" value="DNA helicase RuvA subunit, C-terminal domain"/>
    <property type="match status" value="1"/>
</dbReference>
<dbReference type="GO" id="GO:0000400">
    <property type="term" value="F:four-way junction DNA binding"/>
    <property type="evidence" value="ECO:0007669"/>
    <property type="project" value="UniProtKB-UniRule"/>
</dbReference>
<dbReference type="Pfam" id="PF07499">
    <property type="entry name" value="RuvA_C"/>
    <property type="match status" value="1"/>
</dbReference>
<dbReference type="GO" id="GO:0006281">
    <property type="term" value="P:DNA repair"/>
    <property type="evidence" value="ECO:0007669"/>
    <property type="project" value="UniProtKB-UniRule"/>
</dbReference>
<dbReference type="GO" id="GO:0009378">
    <property type="term" value="F:four-way junction helicase activity"/>
    <property type="evidence" value="ECO:0007669"/>
    <property type="project" value="InterPro"/>
</dbReference>
<dbReference type="SUPFAM" id="SSF47781">
    <property type="entry name" value="RuvA domain 2-like"/>
    <property type="match status" value="1"/>
</dbReference>
<keyword evidence="9" id="KW-0547">Nucleotide-binding</keyword>
<evidence type="ECO:0000256" key="3">
    <source>
        <dbReference type="ARBA" id="ARBA00023125"/>
    </source>
</evidence>
<dbReference type="InterPro" id="IPR010994">
    <property type="entry name" value="RuvA_2-like"/>
</dbReference>
<keyword evidence="10" id="KW-1185">Reference proteome</keyword>
<dbReference type="AlphaFoldDB" id="A0A3G6J6H2"/>
<keyword evidence="4 6" id="KW-0233">DNA recombination</keyword>
<dbReference type="InterPro" id="IPR036267">
    <property type="entry name" value="RuvA_C_sf"/>
</dbReference>
<comment type="similarity">
    <text evidence="6">Belongs to the RuvA family.</text>
</comment>
<keyword evidence="9" id="KW-0347">Helicase</keyword>
<dbReference type="KEGG" id="ccho:CCHOA_06510"/>
<organism evidence="9 10">
    <name type="scientific">Corynebacterium choanae</name>
    <dbReference type="NCBI Taxonomy" id="1862358"/>
    <lineage>
        <taxon>Bacteria</taxon>
        <taxon>Bacillati</taxon>
        <taxon>Actinomycetota</taxon>
        <taxon>Actinomycetes</taxon>
        <taxon>Mycobacteriales</taxon>
        <taxon>Corynebacteriaceae</taxon>
        <taxon>Corynebacterium</taxon>
    </lineage>
</organism>
<feature type="domain" description="DNA helicase Holliday junction RuvA type" evidence="7">
    <location>
        <begin position="1"/>
        <end position="61"/>
    </location>
</feature>
<dbReference type="Pfam" id="PF01330">
    <property type="entry name" value="RuvA_N"/>
    <property type="match status" value="1"/>
</dbReference>
<keyword evidence="5 6" id="KW-0234">DNA repair</keyword>
<dbReference type="GO" id="GO:0009379">
    <property type="term" value="C:Holliday junction helicase complex"/>
    <property type="evidence" value="ECO:0007669"/>
    <property type="project" value="InterPro"/>
</dbReference>
<dbReference type="InterPro" id="IPR013849">
    <property type="entry name" value="DNA_helicase_Holl-junc_RuvA_I"/>
</dbReference>
<keyword evidence="2 6" id="KW-0227">DNA damage</keyword>
<keyword evidence="9" id="KW-0378">Hydrolase</keyword>
<evidence type="ECO:0000256" key="1">
    <source>
        <dbReference type="ARBA" id="ARBA00022490"/>
    </source>
</evidence>
<reference evidence="9 10" key="1">
    <citation type="submission" date="2018-11" db="EMBL/GenBank/DDBJ databases">
        <authorList>
            <person name="Kleinhagauer T."/>
            <person name="Glaeser S.P."/>
            <person name="Spergser J."/>
            <person name="Ruckert C."/>
            <person name="Kaempfer P."/>
            <person name="Busse H.-J."/>
        </authorList>
    </citation>
    <scope>NUCLEOTIDE SEQUENCE [LARGE SCALE GENOMIC DNA]</scope>
    <source>
        <strain evidence="9 10">200CH</strain>
    </source>
</reference>
<dbReference type="Gene3D" id="1.10.150.20">
    <property type="entry name" value="5' to 3' exonuclease, C-terminal subdomain"/>
    <property type="match status" value="1"/>
</dbReference>
<dbReference type="CDD" id="cd14332">
    <property type="entry name" value="UBA_RuvA_C"/>
    <property type="match status" value="1"/>
</dbReference>
<comment type="domain">
    <text evidence="6">Has three domains with a flexible linker between the domains II and III and assumes an 'L' shape. Domain III is highly mobile and contacts RuvB.</text>
</comment>
<dbReference type="Pfam" id="PF14520">
    <property type="entry name" value="HHH_5"/>
    <property type="match status" value="1"/>
</dbReference>
<feature type="domain" description="Holliday junction DNA helicase RuvA C-terminal" evidence="8">
    <location>
        <begin position="154"/>
        <end position="200"/>
    </location>
</feature>
<dbReference type="GO" id="GO:0005524">
    <property type="term" value="F:ATP binding"/>
    <property type="evidence" value="ECO:0007669"/>
    <property type="project" value="InterPro"/>
</dbReference>
<dbReference type="SUPFAM" id="SSF50249">
    <property type="entry name" value="Nucleic acid-binding proteins"/>
    <property type="match status" value="1"/>
</dbReference>
<dbReference type="RefSeq" id="WP_123928149.1">
    <property type="nucleotide sequence ID" value="NZ_CP033896.1"/>
</dbReference>
<dbReference type="InterPro" id="IPR000085">
    <property type="entry name" value="RuvA"/>
</dbReference>
<dbReference type="GO" id="GO:0016787">
    <property type="term" value="F:hydrolase activity"/>
    <property type="evidence" value="ECO:0007669"/>
    <property type="project" value="UniProtKB-KW"/>
</dbReference>
<proteinExistence type="inferred from homology"/>
<dbReference type="Gene3D" id="2.40.50.140">
    <property type="entry name" value="Nucleic acid-binding proteins"/>
    <property type="match status" value="1"/>
</dbReference>
<name>A0A3G6J6H2_9CORY</name>
<protein>
    <recommendedName>
        <fullName evidence="6">Holliday junction branch migration complex subunit RuvA</fullName>
    </recommendedName>
</protein>
<dbReference type="GO" id="GO:0005737">
    <property type="term" value="C:cytoplasm"/>
    <property type="evidence" value="ECO:0007669"/>
    <property type="project" value="UniProtKB-SubCell"/>
</dbReference>
<evidence type="ECO:0000256" key="6">
    <source>
        <dbReference type="HAMAP-Rule" id="MF_00031"/>
    </source>
</evidence>
<dbReference type="OrthoDB" id="5293449at2"/>
<comment type="subcellular location">
    <subcellularLocation>
        <location evidence="6">Cytoplasm</location>
    </subcellularLocation>
</comment>
<comment type="caution">
    <text evidence="6">Lacks conserved residue(s) required for the propagation of feature annotation.</text>
</comment>
<dbReference type="HAMAP" id="MF_00031">
    <property type="entry name" value="DNA_HJ_migration_RuvA"/>
    <property type="match status" value="1"/>
</dbReference>
<keyword evidence="1 6" id="KW-0963">Cytoplasm</keyword>
<accession>A0A3G6J6H2</accession>
<evidence type="ECO:0000256" key="2">
    <source>
        <dbReference type="ARBA" id="ARBA00022763"/>
    </source>
</evidence>
<dbReference type="InterPro" id="IPR012340">
    <property type="entry name" value="NA-bd_OB-fold"/>
</dbReference>
<dbReference type="GO" id="GO:0006310">
    <property type="term" value="P:DNA recombination"/>
    <property type="evidence" value="ECO:0007669"/>
    <property type="project" value="UniProtKB-UniRule"/>
</dbReference>
<evidence type="ECO:0000313" key="9">
    <source>
        <dbReference type="EMBL" id="AZA13701.1"/>
    </source>
</evidence>
<feature type="region of interest" description="Domain III" evidence="6">
    <location>
        <begin position="149"/>
        <end position="202"/>
    </location>
</feature>
<dbReference type="InterPro" id="IPR011114">
    <property type="entry name" value="RuvA_C"/>
</dbReference>
<dbReference type="GO" id="GO:0048476">
    <property type="term" value="C:Holliday junction resolvase complex"/>
    <property type="evidence" value="ECO:0007669"/>
    <property type="project" value="UniProtKB-UniRule"/>
</dbReference>
<evidence type="ECO:0000256" key="4">
    <source>
        <dbReference type="ARBA" id="ARBA00023172"/>
    </source>
</evidence>
<gene>
    <name evidence="6 9" type="primary">ruvA</name>
    <name evidence="9" type="ORF">CCHOA_06510</name>
</gene>
<evidence type="ECO:0000259" key="8">
    <source>
        <dbReference type="Pfam" id="PF07499"/>
    </source>
</evidence>
<keyword evidence="3 6" id="KW-0238">DNA-binding</keyword>
<comment type="subunit">
    <text evidence="6">Homotetramer. Forms an RuvA(8)-RuvB(12)-Holliday junction (HJ) complex. HJ DNA is sandwiched between 2 RuvA tetramers; dsDNA enters through RuvA and exits via RuvB. An RuvB hexamer assembles on each DNA strand where it exits the tetramer. Each RuvB hexamer is contacted by two RuvA subunits (via domain III) on 2 adjacent RuvB subunits; this complex drives branch migration. In the full resolvosome a probable DNA-RuvA(4)-RuvB(12)-RuvC(2) complex forms which resolves the HJ.</text>
</comment>
<dbReference type="EMBL" id="CP033896">
    <property type="protein sequence ID" value="AZA13701.1"/>
    <property type="molecule type" value="Genomic_DNA"/>
</dbReference>
<dbReference type="Gene3D" id="1.10.8.10">
    <property type="entry name" value="DNA helicase RuvA subunit, C-terminal domain"/>
    <property type="match status" value="1"/>
</dbReference>
<evidence type="ECO:0000313" key="10">
    <source>
        <dbReference type="Proteomes" id="UP000269019"/>
    </source>
</evidence>
<dbReference type="NCBIfam" id="TIGR00084">
    <property type="entry name" value="ruvA"/>
    <property type="match status" value="1"/>
</dbReference>
<evidence type="ECO:0000256" key="5">
    <source>
        <dbReference type="ARBA" id="ARBA00023204"/>
    </source>
</evidence>
<evidence type="ECO:0000259" key="7">
    <source>
        <dbReference type="Pfam" id="PF01330"/>
    </source>
</evidence>
<keyword evidence="9" id="KW-0067">ATP-binding</keyword>